<sequence>MKRLSIVSLITSLMLCACSDDGDSSVNFAPTLTSTSSSSLISSSSDVAYSETDNPVSSSTNDVSSSSVETASSSSESAISSSAGTDQPTFSKYISQFAAPGESSVSFDSHVLAVNAYSISSKCADVMVRLDEEDDMIFLNSISEESIAECFPKTAPLLKNKFSSDVKFYTVLVQVGADPLFVILNKLTNDEISFVEVHPGGDGCILSAWVTETIFLIADTDGVVKDGKIPPFTGELFRSEIWKCEDEGRRIPSVKNFGEWFSDSLP</sequence>
<keyword evidence="2" id="KW-0732">Signal</keyword>
<dbReference type="InterPro" id="IPR018506">
    <property type="entry name" value="Cyt_B5_heme-BS"/>
</dbReference>
<dbReference type="PROSITE" id="PS51257">
    <property type="entry name" value="PROKAR_LIPOPROTEIN"/>
    <property type="match status" value="1"/>
</dbReference>
<proteinExistence type="predicted"/>
<feature type="compositionally biased region" description="Low complexity" evidence="1">
    <location>
        <begin position="56"/>
        <end position="70"/>
    </location>
</feature>
<protein>
    <recommendedName>
        <fullName evidence="5">Lipoprotein</fullName>
    </recommendedName>
</protein>
<evidence type="ECO:0008006" key="5">
    <source>
        <dbReference type="Google" id="ProtNLM"/>
    </source>
</evidence>
<dbReference type="AlphaFoldDB" id="A0A380S4K3"/>
<evidence type="ECO:0000313" key="3">
    <source>
        <dbReference type="EMBL" id="SUQ24129.1"/>
    </source>
</evidence>
<evidence type="ECO:0000313" key="4">
    <source>
        <dbReference type="Proteomes" id="UP000255423"/>
    </source>
</evidence>
<organism evidence="3 4">
    <name type="scientific">Fibrobacter succinogenes</name>
    <name type="common">Bacteroides succinogenes</name>
    <dbReference type="NCBI Taxonomy" id="833"/>
    <lineage>
        <taxon>Bacteria</taxon>
        <taxon>Pseudomonadati</taxon>
        <taxon>Fibrobacterota</taxon>
        <taxon>Fibrobacteria</taxon>
        <taxon>Fibrobacterales</taxon>
        <taxon>Fibrobacteraceae</taxon>
        <taxon>Fibrobacter</taxon>
    </lineage>
</organism>
<evidence type="ECO:0000256" key="2">
    <source>
        <dbReference type="SAM" id="SignalP"/>
    </source>
</evidence>
<accession>A0A380S4K3</accession>
<reference evidence="3 4" key="1">
    <citation type="submission" date="2017-08" db="EMBL/GenBank/DDBJ databases">
        <authorList>
            <person name="de Groot N.N."/>
        </authorList>
    </citation>
    <scope>NUCLEOTIDE SEQUENCE [LARGE SCALE GENOMIC DNA]</scope>
    <source>
        <strain evidence="3 4">HM2</strain>
    </source>
</reference>
<evidence type="ECO:0000256" key="1">
    <source>
        <dbReference type="SAM" id="MobiDB-lite"/>
    </source>
</evidence>
<feature type="signal peptide" evidence="2">
    <location>
        <begin position="1"/>
        <end position="19"/>
    </location>
</feature>
<gene>
    <name evidence="3" type="ORF">SAMN05661053_1522</name>
</gene>
<dbReference type="RefSeq" id="WP_109572703.1">
    <property type="nucleotide sequence ID" value="NZ_UHJL01000002.1"/>
</dbReference>
<feature type="chain" id="PRO_5016937858" description="Lipoprotein" evidence="2">
    <location>
        <begin position="20"/>
        <end position="266"/>
    </location>
</feature>
<dbReference type="Proteomes" id="UP000255423">
    <property type="component" value="Unassembled WGS sequence"/>
</dbReference>
<dbReference type="GO" id="GO:0020037">
    <property type="term" value="F:heme binding"/>
    <property type="evidence" value="ECO:0007669"/>
    <property type="project" value="InterPro"/>
</dbReference>
<feature type="region of interest" description="Disordered" evidence="1">
    <location>
        <begin position="51"/>
        <end position="70"/>
    </location>
</feature>
<dbReference type="EMBL" id="UHJL01000002">
    <property type="protein sequence ID" value="SUQ24129.1"/>
    <property type="molecule type" value="Genomic_DNA"/>
</dbReference>
<dbReference type="PROSITE" id="PS00191">
    <property type="entry name" value="CYTOCHROME_B5_1"/>
    <property type="match status" value="1"/>
</dbReference>
<name>A0A380S4K3_FIBSU</name>